<dbReference type="Proteomes" id="UP001642260">
    <property type="component" value="Unassembled WGS sequence"/>
</dbReference>
<proteinExistence type="predicted"/>
<evidence type="ECO:0000256" key="1">
    <source>
        <dbReference type="SAM" id="MobiDB-lite"/>
    </source>
</evidence>
<protein>
    <submittedName>
        <fullName evidence="2">Uncharacterized protein</fullName>
    </submittedName>
</protein>
<organism evidence="2 3">
    <name type="scientific">Eruca vesicaria subsp. sativa</name>
    <name type="common">Garden rocket</name>
    <name type="synonym">Eruca sativa</name>
    <dbReference type="NCBI Taxonomy" id="29727"/>
    <lineage>
        <taxon>Eukaryota</taxon>
        <taxon>Viridiplantae</taxon>
        <taxon>Streptophyta</taxon>
        <taxon>Embryophyta</taxon>
        <taxon>Tracheophyta</taxon>
        <taxon>Spermatophyta</taxon>
        <taxon>Magnoliopsida</taxon>
        <taxon>eudicotyledons</taxon>
        <taxon>Gunneridae</taxon>
        <taxon>Pentapetalae</taxon>
        <taxon>rosids</taxon>
        <taxon>malvids</taxon>
        <taxon>Brassicales</taxon>
        <taxon>Brassicaceae</taxon>
        <taxon>Brassiceae</taxon>
        <taxon>Eruca</taxon>
    </lineage>
</organism>
<feature type="compositionally biased region" description="Polar residues" evidence="1">
    <location>
        <begin position="114"/>
        <end position="125"/>
    </location>
</feature>
<dbReference type="AlphaFoldDB" id="A0ABC8M6Y8"/>
<name>A0ABC8M6Y8_ERUVS</name>
<reference evidence="2 3" key="1">
    <citation type="submission" date="2022-03" db="EMBL/GenBank/DDBJ databases">
        <authorList>
            <person name="Macdonald S."/>
            <person name="Ahmed S."/>
            <person name="Newling K."/>
        </authorList>
    </citation>
    <scope>NUCLEOTIDE SEQUENCE [LARGE SCALE GENOMIC DNA]</scope>
</reference>
<evidence type="ECO:0000313" key="3">
    <source>
        <dbReference type="Proteomes" id="UP001642260"/>
    </source>
</evidence>
<keyword evidence="3" id="KW-1185">Reference proteome</keyword>
<evidence type="ECO:0000313" key="2">
    <source>
        <dbReference type="EMBL" id="CAH8391970.1"/>
    </source>
</evidence>
<accession>A0ABC8M6Y8</accession>
<dbReference type="EMBL" id="CAKOAT010975153">
    <property type="protein sequence ID" value="CAH8391970.1"/>
    <property type="molecule type" value="Genomic_DNA"/>
</dbReference>
<feature type="region of interest" description="Disordered" evidence="1">
    <location>
        <begin position="99"/>
        <end position="125"/>
    </location>
</feature>
<gene>
    <name evidence="2" type="ORF">ERUC_LOCUS44453</name>
</gene>
<sequence length="125" mass="13584">MIISSTHRLLGGGCVYVQSVGDQKISSIKNQLASLSVKDAPIIAFYNPKRAPGLAHLRRLAYIKAQKTLVLIPEAWECLHPVTLGSGKEFKAVIEKRDTSEAKSKGQGIGTEFATLSSQSTMRSR</sequence>
<comment type="caution">
    <text evidence="2">The sequence shown here is derived from an EMBL/GenBank/DDBJ whole genome shotgun (WGS) entry which is preliminary data.</text>
</comment>